<dbReference type="PANTHER" id="PTHR46056:SF12">
    <property type="entry name" value="LONG-CHAIN-ALCOHOL OXIDASE"/>
    <property type="match status" value="1"/>
</dbReference>
<name>A0A366LWZ4_9ACTN</name>
<proteinExistence type="inferred from homology"/>
<dbReference type="InterPro" id="IPR007867">
    <property type="entry name" value="GMC_OxRtase_C"/>
</dbReference>
<comment type="caution">
    <text evidence="7">The sequence shown here is derived from an EMBL/GenBank/DDBJ whole genome shotgun (WGS) entry which is preliminary data.</text>
</comment>
<evidence type="ECO:0000256" key="1">
    <source>
        <dbReference type="ARBA" id="ARBA00010790"/>
    </source>
</evidence>
<evidence type="ECO:0000256" key="3">
    <source>
        <dbReference type="ARBA" id="ARBA00022827"/>
    </source>
</evidence>
<dbReference type="AlphaFoldDB" id="A0A366LWZ4"/>
<dbReference type="InterPro" id="IPR036188">
    <property type="entry name" value="FAD/NAD-bd_sf"/>
</dbReference>
<protein>
    <submittedName>
        <fullName evidence="7">GMC family oxidoreductase</fullName>
    </submittedName>
</protein>
<dbReference type="Pfam" id="PF05199">
    <property type="entry name" value="GMC_oxred_C"/>
    <property type="match status" value="1"/>
</dbReference>
<gene>
    <name evidence="7" type="ORF">DP939_20655</name>
</gene>
<evidence type="ECO:0000313" key="7">
    <source>
        <dbReference type="EMBL" id="RBQ18287.1"/>
    </source>
</evidence>
<feature type="domain" description="Glucose-methanol-choline oxidoreductase C-terminal" evidence="6">
    <location>
        <begin position="448"/>
        <end position="566"/>
    </location>
</feature>
<accession>A0A366LWZ4</accession>
<dbReference type="RefSeq" id="WP_113982366.1">
    <property type="nucleotide sequence ID" value="NZ_QMEY01000008.1"/>
</dbReference>
<evidence type="ECO:0000256" key="2">
    <source>
        <dbReference type="ARBA" id="ARBA00022630"/>
    </source>
</evidence>
<comment type="similarity">
    <text evidence="1">Belongs to the GMC oxidoreductase family.</text>
</comment>
<keyword evidence="3" id="KW-0274">FAD</keyword>
<dbReference type="GO" id="GO:0016614">
    <property type="term" value="F:oxidoreductase activity, acting on CH-OH group of donors"/>
    <property type="evidence" value="ECO:0007669"/>
    <property type="project" value="InterPro"/>
</dbReference>
<dbReference type="OrthoDB" id="9798604at2"/>
<dbReference type="Pfam" id="PF00732">
    <property type="entry name" value="GMC_oxred_N"/>
    <property type="match status" value="1"/>
</dbReference>
<dbReference type="Gene3D" id="3.50.50.60">
    <property type="entry name" value="FAD/NAD(P)-binding domain"/>
    <property type="match status" value="2"/>
</dbReference>
<dbReference type="SUPFAM" id="SSF54373">
    <property type="entry name" value="FAD-linked reductases, C-terminal domain"/>
    <property type="match status" value="1"/>
</dbReference>
<dbReference type="Proteomes" id="UP000253303">
    <property type="component" value="Unassembled WGS sequence"/>
</dbReference>
<dbReference type="InterPro" id="IPR000172">
    <property type="entry name" value="GMC_OxRdtase_N"/>
</dbReference>
<evidence type="ECO:0000256" key="4">
    <source>
        <dbReference type="ARBA" id="ARBA00023002"/>
    </source>
</evidence>
<dbReference type="GO" id="GO:0050660">
    <property type="term" value="F:flavin adenine dinucleotide binding"/>
    <property type="evidence" value="ECO:0007669"/>
    <property type="project" value="InterPro"/>
</dbReference>
<evidence type="ECO:0000313" key="8">
    <source>
        <dbReference type="Proteomes" id="UP000253303"/>
    </source>
</evidence>
<dbReference type="SUPFAM" id="SSF51905">
    <property type="entry name" value="FAD/NAD(P)-binding domain"/>
    <property type="match status" value="1"/>
</dbReference>
<keyword evidence="8" id="KW-1185">Reference proteome</keyword>
<keyword evidence="2" id="KW-0285">Flavoprotein</keyword>
<dbReference type="EMBL" id="QMEY01000008">
    <property type="protein sequence ID" value="RBQ18287.1"/>
    <property type="molecule type" value="Genomic_DNA"/>
</dbReference>
<sequence>MAGRTTLPKVDVVCVGVGWAGGIMAAELAKAGLSVVGLERGGPRGVEDFAHGHDELRYAVDRELMQNVASETWTLRHDVNDRALPIRRLGSFAPAYGVGGSGVSWAGQTWRFNPRDFEIRSRTIARYGAGAIPADMTIQDWGITYDDLEPYYDKFEYMAGISGKAGNIKGTKVPGGNPFEGPRSRDFPLPPLIESYAGSVFREAAAKVGYKPFPGPAGALSKPYTNPDGMSRPGCTYCGFTGHFGCHIGAKSDPTLTVIPTAQKTGRFELRTNAQVIEILHDGGRATGVRYYDASGAVRDQPADVVVLTAFTLNNCRLLLLSKMGKPYDPATGEGVIGRNYCYQSDGAGAMAYFKDKDFKPYMVACGSAIAIDDLNGDNFDHTGLGFIGGGLIKVGSNPTTPINAVLAPPGTPTWGLEWKKAIRKHYAHSLIIGAQGESPAYRGHYLSLDPNYRDAYGLPLVRITFDWEPNERKMVAYLGEKLKEIATAMNPDSFVAGGVLAEHYDGNSYQSTHNTGGVIMGADPRTSAVNNYLQMWDFPNTFVVGASAFPQNAGYNPTGTVGALAYRAVDGVLRYRKNPGPLA</sequence>
<keyword evidence="4" id="KW-0560">Oxidoreductase</keyword>
<evidence type="ECO:0000259" key="5">
    <source>
        <dbReference type="Pfam" id="PF00732"/>
    </source>
</evidence>
<evidence type="ECO:0000259" key="6">
    <source>
        <dbReference type="Pfam" id="PF05199"/>
    </source>
</evidence>
<feature type="domain" description="Glucose-methanol-choline oxidoreductase N-terminal" evidence="5">
    <location>
        <begin position="233"/>
        <end position="341"/>
    </location>
</feature>
<dbReference type="PANTHER" id="PTHR46056">
    <property type="entry name" value="LONG-CHAIN-ALCOHOL OXIDASE"/>
    <property type="match status" value="1"/>
</dbReference>
<reference evidence="7 8" key="1">
    <citation type="submission" date="2018-06" db="EMBL/GenBank/DDBJ databases">
        <title>Sphaerisporangium craniellae sp. nov., isolated from a marine sponge in the South China Sea.</title>
        <authorList>
            <person name="Li L."/>
        </authorList>
    </citation>
    <scope>NUCLEOTIDE SEQUENCE [LARGE SCALE GENOMIC DNA]</scope>
    <source>
        <strain evidence="7 8">LHW63015</strain>
    </source>
</reference>
<organism evidence="7 8">
    <name type="scientific">Spongiactinospora rosea</name>
    <dbReference type="NCBI Taxonomy" id="2248750"/>
    <lineage>
        <taxon>Bacteria</taxon>
        <taxon>Bacillati</taxon>
        <taxon>Actinomycetota</taxon>
        <taxon>Actinomycetes</taxon>
        <taxon>Streptosporangiales</taxon>
        <taxon>Streptosporangiaceae</taxon>
        <taxon>Spongiactinospora</taxon>
    </lineage>
</organism>